<dbReference type="HOGENOM" id="CLU_031576_0_0_1"/>
<comment type="cofactor">
    <cofactor evidence="4">
        <name>heme</name>
        <dbReference type="ChEBI" id="CHEBI:30413"/>
    </cofactor>
</comment>
<evidence type="ECO:0000313" key="6">
    <source>
        <dbReference type="Proteomes" id="UP000007115"/>
    </source>
</evidence>
<evidence type="ECO:0000256" key="1">
    <source>
        <dbReference type="ARBA" id="ARBA00022617"/>
    </source>
</evidence>
<dbReference type="RefSeq" id="XP_013956724.1">
    <property type="nucleotide sequence ID" value="XM_014101249.1"/>
</dbReference>
<dbReference type="FunCoup" id="G9MQX7">
    <property type="interactions" value="1502"/>
</dbReference>
<keyword evidence="1 4" id="KW-0349">Heme</keyword>
<reference evidence="5 6" key="1">
    <citation type="journal article" date="2011" name="Genome Biol.">
        <title>Comparative genome sequence analysis underscores mycoparasitism as the ancestral life style of Trichoderma.</title>
        <authorList>
            <person name="Kubicek C.P."/>
            <person name="Herrera-Estrella A."/>
            <person name="Seidl-Seiboth V."/>
            <person name="Martinez D.A."/>
            <person name="Druzhinina I.S."/>
            <person name="Thon M."/>
            <person name="Zeilinger S."/>
            <person name="Casas-Flores S."/>
            <person name="Horwitz B.A."/>
            <person name="Mukherjee P.K."/>
            <person name="Mukherjee M."/>
            <person name="Kredics L."/>
            <person name="Alcaraz L.D."/>
            <person name="Aerts A."/>
            <person name="Antal Z."/>
            <person name="Atanasova L."/>
            <person name="Cervantes-Badillo M.G."/>
            <person name="Challacombe J."/>
            <person name="Chertkov O."/>
            <person name="McCluskey K."/>
            <person name="Coulpier F."/>
            <person name="Deshpande N."/>
            <person name="von Doehren H."/>
            <person name="Ebbole D.J."/>
            <person name="Esquivel-Naranjo E.U."/>
            <person name="Fekete E."/>
            <person name="Flipphi M."/>
            <person name="Glaser F."/>
            <person name="Gomez-Rodriguez E.Y."/>
            <person name="Gruber S."/>
            <person name="Han C."/>
            <person name="Henrissat B."/>
            <person name="Hermosa R."/>
            <person name="Hernandez-Onate M."/>
            <person name="Karaffa L."/>
            <person name="Kosti I."/>
            <person name="Le Crom S."/>
            <person name="Lindquist E."/>
            <person name="Lucas S."/>
            <person name="Luebeck M."/>
            <person name="Luebeck P.S."/>
            <person name="Margeot A."/>
            <person name="Metz B."/>
            <person name="Misra M."/>
            <person name="Nevalainen H."/>
            <person name="Omann M."/>
            <person name="Packer N."/>
            <person name="Perrone G."/>
            <person name="Uresti-Rivera E.E."/>
            <person name="Salamov A."/>
            <person name="Schmoll M."/>
            <person name="Seiboth B."/>
            <person name="Shapiro H."/>
            <person name="Sukno S."/>
            <person name="Tamayo-Ramos J.A."/>
            <person name="Tisch D."/>
            <person name="Wiest A."/>
            <person name="Wilkinson H.H."/>
            <person name="Zhang M."/>
            <person name="Coutinho P.M."/>
            <person name="Kenerley C.M."/>
            <person name="Monte E."/>
            <person name="Baker S.E."/>
            <person name="Grigoriev I.V."/>
        </authorList>
    </citation>
    <scope>NUCLEOTIDE SEQUENCE [LARGE SCALE GENOMIC DNA]</scope>
    <source>
        <strain evidence="6">Gv29-8 / FGSC 10586</strain>
    </source>
</reference>
<dbReference type="Proteomes" id="UP000007115">
    <property type="component" value="Unassembled WGS sequence"/>
</dbReference>
<gene>
    <name evidence="5" type="ORF">TRIVIDRAFT_221775</name>
</gene>
<dbReference type="GO" id="GO:0020037">
    <property type="term" value="F:heme binding"/>
    <property type="evidence" value="ECO:0007669"/>
    <property type="project" value="InterPro"/>
</dbReference>
<dbReference type="GO" id="GO:0016705">
    <property type="term" value="F:oxidoreductase activity, acting on paired donors, with incorporation or reduction of molecular oxygen"/>
    <property type="evidence" value="ECO:0007669"/>
    <property type="project" value="InterPro"/>
</dbReference>
<dbReference type="GO" id="GO:0004497">
    <property type="term" value="F:monooxygenase activity"/>
    <property type="evidence" value="ECO:0007669"/>
    <property type="project" value="InterPro"/>
</dbReference>
<keyword evidence="2 4" id="KW-0479">Metal-binding</keyword>
<proteinExistence type="predicted"/>
<dbReference type="InParanoid" id="G9MQX7"/>
<dbReference type="EMBL" id="ABDF02000006">
    <property type="protein sequence ID" value="EHK22505.1"/>
    <property type="molecule type" value="Genomic_DNA"/>
</dbReference>
<dbReference type="GO" id="GO:0005506">
    <property type="term" value="F:iron ion binding"/>
    <property type="evidence" value="ECO:0007669"/>
    <property type="project" value="InterPro"/>
</dbReference>
<dbReference type="OMA" id="FNIAMQM"/>
<comment type="caution">
    <text evidence="5">The sequence shown here is derived from an EMBL/GenBank/DDBJ whole genome shotgun (WGS) entry which is preliminary data.</text>
</comment>
<dbReference type="OrthoDB" id="1470350at2759"/>
<accession>G9MQX7</accession>
<dbReference type="InterPro" id="IPR050121">
    <property type="entry name" value="Cytochrome_P450_monoxygenase"/>
</dbReference>
<keyword evidence="3 4" id="KW-0408">Iron</keyword>
<dbReference type="InterPro" id="IPR001128">
    <property type="entry name" value="Cyt_P450"/>
</dbReference>
<evidence type="ECO:0000256" key="3">
    <source>
        <dbReference type="ARBA" id="ARBA00023004"/>
    </source>
</evidence>
<dbReference type="SUPFAM" id="SSF48264">
    <property type="entry name" value="Cytochrome P450"/>
    <property type="match status" value="1"/>
</dbReference>
<evidence type="ECO:0008006" key="7">
    <source>
        <dbReference type="Google" id="ProtNLM"/>
    </source>
</evidence>
<dbReference type="STRING" id="413071.G9MQX7"/>
<dbReference type="VEuPathDB" id="FungiDB:TRIVIDRAFT_221775"/>
<dbReference type="eggNOG" id="KOG0157">
    <property type="taxonomic scope" value="Eukaryota"/>
</dbReference>
<organism evidence="5 6">
    <name type="scientific">Hypocrea virens (strain Gv29-8 / FGSC 10586)</name>
    <name type="common">Gliocladium virens</name>
    <name type="synonym">Trichoderma virens</name>
    <dbReference type="NCBI Taxonomy" id="413071"/>
    <lineage>
        <taxon>Eukaryota</taxon>
        <taxon>Fungi</taxon>
        <taxon>Dikarya</taxon>
        <taxon>Ascomycota</taxon>
        <taxon>Pezizomycotina</taxon>
        <taxon>Sordariomycetes</taxon>
        <taxon>Hypocreomycetidae</taxon>
        <taxon>Hypocreales</taxon>
        <taxon>Hypocreaceae</taxon>
        <taxon>Trichoderma</taxon>
    </lineage>
</organism>
<feature type="binding site" description="axial binding residue" evidence="4">
    <location>
        <position position="442"/>
    </location>
    <ligand>
        <name>heme</name>
        <dbReference type="ChEBI" id="CHEBI:30413"/>
    </ligand>
    <ligandPart>
        <name>Fe</name>
        <dbReference type="ChEBI" id="CHEBI:18248"/>
    </ligandPart>
</feature>
<evidence type="ECO:0000256" key="4">
    <source>
        <dbReference type="PIRSR" id="PIRSR602401-1"/>
    </source>
</evidence>
<evidence type="ECO:0000313" key="5">
    <source>
        <dbReference type="EMBL" id="EHK22505.1"/>
    </source>
</evidence>
<dbReference type="PANTHER" id="PTHR24305:SF223">
    <property type="entry name" value="CYTOCHROME P450-DIT2"/>
    <property type="match status" value="1"/>
</dbReference>
<protein>
    <recommendedName>
        <fullName evidence="7">Cytochrome P450</fullName>
    </recommendedName>
</protein>
<dbReference type="InterPro" id="IPR036396">
    <property type="entry name" value="Cyt_P450_sf"/>
</dbReference>
<keyword evidence="6" id="KW-1185">Reference proteome</keyword>
<dbReference type="PRINTS" id="PR00385">
    <property type="entry name" value="P450"/>
</dbReference>
<sequence>MAAYILAIGFLLFITSYVYASFYSSKLPKHIPKIPLWTTIYDTFYGTSRVSFYNKYVRDLAEKHGAVVIWHLGRWSIQITKPEYLMQMFREDTVFAKGGSYAKVPWGPLGQLFGINVIDATGQVWKQHRSIVLPAIKQQFDVAYMKRRSSELRTRLWREHEMQDKTCKSGIDIDEHAQDWSLSICCKYLMGIDLERVPDIDRRLTRVLTDRKKNFMGGITMVFPILQRFPWLFPSISRAFRLVKEFEEVVMEIGKLNTDNEPDTNGNTLRDRLNSARETGEISEFHYRSNMKQLFLAGFEDVESVLLSAVVEMAKNPQIQSTLHDEMSSLVPATYNLEDLDRLPVLLAVILETLRLHPPFPSLTNRYTTQQTLLGGDINIPAGTWIGWNAYAVQTDARVWGSDALVFRPDRWGRDTASINAMFRTQQAKAVFIPFSSRSRTCLGVNFTLMQLKVVLYELFNELEWGIYCNDEVPILRQGPLVNPIHCKFTLKARKRNTVP</sequence>
<dbReference type="PRINTS" id="PR00463">
    <property type="entry name" value="EP450I"/>
</dbReference>
<dbReference type="Gene3D" id="1.10.630.10">
    <property type="entry name" value="Cytochrome P450"/>
    <property type="match status" value="1"/>
</dbReference>
<dbReference type="GeneID" id="25791586"/>
<dbReference type="Pfam" id="PF00067">
    <property type="entry name" value="p450"/>
    <property type="match status" value="1"/>
</dbReference>
<dbReference type="AlphaFoldDB" id="G9MQX7"/>
<dbReference type="InterPro" id="IPR002401">
    <property type="entry name" value="Cyt_P450_E_grp-I"/>
</dbReference>
<name>G9MQX7_HYPVG</name>
<dbReference type="PANTHER" id="PTHR24305">
    <property type="entry name" value="CYTOCHROME P450"/>
    <property type="match status" value="1"/>
</dbReference>
<evidence type="ECO:0000256" key="2">
    <source>
        <dbReference type="ARBA" id="ARBA00022723"/>
    </source>
</evidence>